<keyword evidence="7" id="KW-1185">Reference proteome</keyword>
<dbReference type="GO" id="GO:0005524">
    <property type="term" value="F:ATP binding"/>
    <property type="evidence" value="ECO:0000318"/>
    <property type="project" value="GO_Central"/>
</dbReference>
<gene>
    <name evidence="6" type="ORF">AMTR_s00013p00135450</name>
</gene>
<dbReference type="eggNOG" id="KOG2007">
    <property type="taxonomic scope" value="Eukaryota"/>
</dbReference>
<dbReference type="STRING" id="13333.W1PPA1"/>
<evidence type="ECO:0000256" key="4">
    <source>
        <dbReference type="SAM" id="MobiDB-lite"/>
    </source>
</evidence>
<feature type="region of interest" description="Disordered" evidence="4">
    <location>
        <begin position="565"/>
        <end position="584"/>
    </location>
</feature>
<organism evidence="6 7">
    <name type="scientific">Amborella trichopoda</name>
    <dbReference type="NCBI Taxonomy" id="13333"/>
    <lineage>
        <taxon>Eukaryota</taxon>
        <taxon>Viridiplantae</taxon>
        <taxon>Streptophyta</taxon>
        <taxon>Embryophyta</taxon>
        <taxon>Tracheophyta</taxon>
        <taxon>Spermatophyta</taxon>
        <taxon>Magnoliopsida</taxon>
        <taxon>Amborellales</taxon>
        <taxon>Amborellaceae</taxon>
        <taxon>Amborella</taxon>
    </lineage>
</organism>
<reference evidence="7" key="1">
    <citation type="journal article" date="2013" name="Science">
        <title>The Amborella genome and the evolution of flowering plants.</title>
        <authorList>
            <consortium name="Amborella Genome Project"/>
        </authorList>
    </citation>
    <scope>NUCLEOTIDE SEQUENCE [LARGE SCALE GENOMIC DNA]</scope>
</reference>
<accession>W1PPA1</accession>
<dbReference type="Gene3D" id="3.40.50.620">
    <property type="entry name" value="HUPs"/>
    <property type="match status" value="1"/>
</dbReference>
<dbReference type="GO" id="GO:0004817">
    <property type="term" value="F:cysteine-tRNA ligase activity"/>
    <property type="evidence" value="ECO:0000318"/>
    <property type="project" value="GO_Central"/>
</dbReference>
<dbReference type="AlphaFoldDB" id="W1PPA1"/>
<evidence type="ECO:0000313" key="7">
    <source>
        <dbReference type="Proteomes" id="UP000017836"/>
    </source>
</evidence>
<dbReference type="InterPro" id="IPR024909">
    <property type="entry name" value="Cys-tRNA/MSH_ligase"/>
</dbReference>
<dbReference type="PRINTS" id="PR00983">
    <property type="entry name" value="TRNASYNTHCYS"/>
</dbReference>
<dbReference type="Proteomes" id="UP000017836">
    <property type="component" value="Unassembled WGS sequence"/>
</dbReference>
<dbReference type="GO" id="GO:0005737">
    <property type="term" value="C:cytoplasm"/>
    <property type="evidence" value="ECO:0000318"/>
    <property type="project" value="GO_Central"/>
</dbReference>
<sequence length="628" mass="71131">MEVNGLHSSEIEQNNCFSVGEGLRIHNSLTGNKDLFVTRDGSKLVTWYICGPTVYDSSHLGHARTYVTFDIIRRILERYFDYGVIYVMNVTDVDDKIINKARRNYLLEKYVSQTYEVQKVISDLRDAFQEEKSSQDQKVQGSLKAYEEAPSSRRKDELLKKIKEEQSKHQKICDLEVLYKGREAQACSLTNKAGGELLLSDGISDVLASYLDRKEGASVTDLAIYRAHAAKYEEEFWEDMQSLDVEPPMFLTRVTEYMDVIKDYVQRIVDRGFAYEANGSIYFDTKAFQEAGHKYGKLNPSAVGSQELASESESNFDSGEKKNSCDFALWKASKDGEPFWESPWGKGRPGWHIECSAMASNVIGNYMDIHSGGVDLQFPHHDNELAQAEAYYGCFQGWLEIESSNHEIILQVGKCLRDNFDTPGLSSTYGSETTLGSESVEALVTPFIDAASSLRDEVRTAAREGPTKEKLMQICDKFRDYTMVDLGVRVEDAASSSAWGLCPAETLRIERDEKLQKAKEATIQSLLSKIDNKTRDIEKLQQPEVTAKEFFANLTAKYNGYDERGFPTQDADGKPLSKKAQKDAEKLFEKKKKEQEKYEKMLAADPSLVEKLQSEVQALRKQLESFEN</sequence>
<dbReference type="InterPro" id="IPR014729">
    <property type="entry name" value="Rossmann-like_a/b/a_fold"/>
</dbReference>
<evidence type="ECO:0000313" key="6">
    <source>
        <dbReference type="EMBL" id="ERN09888.1"/>
    </source>
</evidence>
<dbReference type="EMBL" id="KI392979">
    <property type="protein sequence ID" value="ERN09888.1"/>
    <property type="molecule type" value="Genomic_DNA"/>
</dbReference>
<evidence type="ECO:0000259" key="5">
    <source>
        <dbReference type="Pfam" id="PF01406"/>
    </source>
</evidence>
<evidence type="ECO:0000256" key="2">
    <source>
        <dbReference type="ARBA" id="ARBA00022741"/>
    </source>
</evidence>
<dbReference type="PANTHER" id="PTHR10890:SF3">
    <property type="entry name" value="CYSTEINE--TRNA LIGASE, CYTOPLASMIC"/>
    <property type="match status" value="1"/>
</dbReference>
<dbReference type="GO" id="GO:0006423">
    <property type="term" value="P:cysteinyl-tRNA aminoacylation"/>
    <property type="evidence" value="ECO:0000318"/>
    <property type="project" value="GO_Central"/>
</dbReference>
<dbReference type="PANTHER" id="PTHR10890">
    <property type="entry name" value="CYSTEINYL-TRNA SYNTHETASE"/>
    <property type="match status" value="1"/>
</dbReference>
<name>W1PPA1_AMBTC</name>
<dbReference type="SUPFAM" id="SSF52374">
    <property type="entry name" value="Nucleotidylyl transferase"/>
    <property type="match status" value="1"/>
</dbReference>
<dbReference type="HOGENOM" id="CLU_013528_3_3_1"/>
<evidence type="ECO:0000256" key="3">
    <source>
        <dbReference type="ARBA" id="ARBA00022840"/>
    </source>
</evidence>
<proteinExistence type="predicted"/>
<keyword evidence="1" id="KW-0436">Ligase</keyword>
<dbReference type="Gramene" id="ERN09888">
    <property type="protein sequence ID" value="ERN09888"/>
    <property type="gene ID" value="AMTR_s00013p00135450"/>
</dbReference>
<dbReference type="Pfam" id="PF01406">
    <property type="entry name" value="tRNA-synt_1e"/>
    <property type="match status" value="1"/>
</dbReference>
<keyword evidence="3" id="KW-0067">ATP-binding</keyword>
<protein>
    <recommendedName>
        <fullName evidence="5">tRNA synthetases class I catalytic domain-containing protein</fullName>
    </recommendedName>
</protein>
<feature type="domain" description="tRNA synthetases class I catalytic" evidence="5">
    <location>
        <begin position="42"/>
        <end position="396"/>
    </location>
</feature>
<evidence type="ECO:0000256" key="1">
    <source>
        <dbReference type="ARBA" id="ARBA00022598"/>
    </source>
</evidence>
<keyword evidence="2" id="KW-0547">Nucleotide-binding</keyword>
<dbReference type="InterPro" id="IPR032678">
    <property type="entry name" value="tRNA-synt_1_cat_dom"/>
</dbReference>